<dbReference type="Proteomes" id="UP001151760">
    <property type="component" value="Unassembled WGS sequence"/>
</dbReference>
<reference evidence="2" key="2">
    <citation type="submission" date="2022-01" db="EMBL/GenBank/DDBJ databases">
        <authorList>
            <person name="Yamashiro T."/>
            <person name="Shiraishi A."/>
            <person name="Satake H."/>
            <person name="Nakayama K."/>
        </authorList>
    </citation>
    <scope>NUCLEOTIDE SEQUENCE</scope>
</reference>
<feature type="region of interest" description="Disordered" evidence="1">
    <location>
        <begin position="146"/>
        <end position="172"/>
    </location>
</feature>
<protein>
    <submittedName>
        <fullName evidence="2">Uncharacterized protein</fullName>
    </submittedName>
</protein>
<organism evidence="2 3">
    <name type="scientific">Tanacetum coccineum</name>
    <dbReference type="NCBI Taxonomy" id="301880"/>
    <lineage>
        <taxon>Eukaryota</taxon>
        <taxon>Viridiplantae</taxon>
        <taxon>Streptophyta</taxon>
        <taxon>Embryophyta</taxon>
        <taxon>Tracheophyta</taxon>
        <taxon>Spermatophyta</taxon>
        <taxon>Magnoliopsida</taxon>
        <taxon>eudicotyledons</taxon>
        <taxon>Gunneridae</taxon>
        <taxon>Pentapetalae</taxon>
        <taxon>asterids</taxon>
        <taxon>campanulids</taxon>
        <taxon>Asterales</taxon>
        <taxon>Asteraceae</taxon>
        <taxon>Asteroideae</taxon>
        <taxon>Anthemideae</taxon>
        <taxon>Anthemidinae</taxon>
        <taxon>Tanacetum</taxon>
    </lineage>
</organism>
<reference evidence="2" key="1">
    <citation type="journal article" date="2022" name="Int. J. Mol. Sci.">
        <title>Draft Genome of Tanacetum Coccineum: Genomic Comparison of Closely Related Tanacetum-Family Plants.</title>
        <authorList>
            <person name="Yamashiro T."/>
            <person name="Shiraishi A."/>
            <person name="Nakayama K."/>
            <person name="Satake H."/>
        </authorList>
    </citation>
    <scope>NUCLEOTIDE SEQUENCE</scope>
</reference>
<evidence type="ECO:0000313" key="3">
    <source>
        <dbReference type="Proteomes" id="UP001151760"/>
    </source>
</evidence>
<comment type="caution">
    <text evidence="2">The sequence shown here is derived from an EMBL/GenBank/DDBJ whole genome shotgun (WGS) entry which is preliminary data.</text>
</comment>
<name>A0ABQ5JA87_9ASTR</name>
<accession>A0ABQ5JA87</accession>
<proteinExistence type="predicted"/>
<evidence type="ECO:0000256" key="1">
    <source>
        <dbReference type="SAM" id="MobiDB-lite"/>
    </source>
</evidence>
<gene>
    <name evidence="2" type="ORF">Tco_1125270</name>
</gene>
<sequence>MATHKRIYVTPSHIKKIFANMRRKGKDFSGRETPLFPTMVVSKAQNAFGVLVDPLYIADEAVTEEPSMQLKGCIQQRRGKLMIIDAMQDYLEKIEADQLLAERLQAKEQEELTIKERAKPFQQLLEKRRKFFDGEAIFEEQSAFGQCSETREEESSKRAGDELEQENAKKQKVDDDQEIAKLFRRGLLGLKVFLKLLLLRLELLLLSIN</sequence>
<feature type="compositionally biased region" description="Basic and acidic residues" evidence="1">
    <location>
        <begin position="149"/>
        <end position="172"/>
    </location>
</feature>
<keyword evidence="3" id="KW-1185">Reference proteome</keyword>
<evidence type="ECO:0000313" key="2">
    <source>
        <dbReference type="EMBL" id="GJU08840.1"/>
    </source>
</evidence>
<dbReference type="EMBL" id="BQNB010021672">
    <property type="protein sequence ID" value="GJU08840.1"/>
    <property type="molecule type" value="Genomic_DNA"/>
</dbReference>